<feature type="domain" description="Isochorismatase-like" evidence="1">
    <location>
        <begin position="10"/>
        <end position="161"/>
    </location>
</feature>
<dbReference type="AlphaFoldDB" id="A0A1H8H579"/>
<evidence type="ECO:0000259" key="1">
    <source>
        <dbReference type="Pfam" id="PF00857"/>
    </source>
</evidence>
<evidence type="ECO:0000313" key="2">
    <source>
        <dbReference type="EMBL" id="SEN50638.1"/>
    </source>
</evidence>
<accession>A0A1H8H579</accession>
<dbReference type="InterPro" id="IPR053152">
    <property type="entry name" value="Hydrolase_YcaC-like"/>
</dbReference>
<dbReference type="Gene3D" id="3.40.50.850">
    <property type="entry name" value="Isochorismatase-like"/>
    <property type="match status" value="1"/>
</dbReference>
<dbReference type="EMBL" id="FOCT01000005">
    <property type="protein sequence ID" value="SEN50638.1"/>
    <property type="molecule type" value="Genomic_DNA"/>
</dbReference>
<evidence type="ECO:0000313" key="3">
    <source>
        <dbReference type="Proteomes" id="UP000183898"/>
    </source>
</evidence>
<dbReference type="InterPro" id="IPR000868">
    <property type="entry name" value="Isochorismatase-like_dom"/>
</dbReference>
<sequence>MSHINPDDSVMLLIDHQSGLFQLVKDLPVPDLRRNAISLAKVAALLKIPVITSASVPDGPNGPLIPEIHRAAPHAQYVARRGEINVWDSPDFVKAVEATGRKTLILAGTLTSVCMAFPSISAVAAGYTVYAVVDASGNWSKMGTELTIARIVQAGVIPIDTVAVISELQKTWNRPEAMGFADIYADYPMPHYRLLIESYDKAQAVQKEKK</sequence>
<reference evidence="2 3" key="1">
    <citation type="submission" date="2016-10" db="EMBL/GenBank/DDBJ databases">
        <authorList>
            <person name="de Groot N.N."/>
        </authorList>
    </citation>
    <scope>NUCLEOTIDE SEQUENCE [LARGE SCALE GENOMIC DNA]</scope>
    <source>
        <strain evidence="2 3">Nl18</strain>
    </source>
</reference>
<dbReference type="SUPFAM" id="SSF52499">
    <property type="entry name" value="Isochorismatase-like hydrolases"/>
    <property type="match status" value="1"/>
</dbReference>
<dbReference type="PANTHER" id="PTHR43559">
    <property type="entry name" value="HYDROLASE YCAC-RELATED"/>
    <property type="match status" value="1"/>
</dbReference>
<protein>
    <submittedName>
        <fullName evidence="2">Nicotinamidase-related amidase</fullName>
    </submittedName>
</protein>
<dbReference type="InterPro" id="IPR036380">
    <property type="entry name" value="Isochorismatase-like_sf"/>
</dbReference>
<proteinExistence type="predicted"/>
<name>A0A1H8H579_9PROT</name>
<dbReference type="Proteomes" id="UP000183898">
    <property type="component" value="Unassembled WGS sequence"/>
</dbReference>
<dbReference type="Pfam" id="PF00857">
    <property type="entry name" value="Isochorismatase"/>
    <property type="match status" value="1"/>
</dbReference>
<gene>
    <name evidence="2" type="ORF">SAMN05216404_10530</name>
</gene>
<organism evidence="2 3">
    <name type="scientific">Nitrosospira multiformis</name>
    <dbReference type="NCBI Taxonomy" id="1231"/>
    <lineage>
        <taxon>Bacteria</taxon>
        <taxon>Pseudomonadati</taxon>
        <taxon>Pseudomonadota</taxon>
        <taxon>Betaproteobacteria</taxon>
        <taxon>Nitrosomonadales</taxon>
        <taxon>Nitrosomonadaceae</taxon>
        <taxon>Nitrosospira</taxon>
    </lineage>
</organism>
<dbReference type="PANTHER" id="PTHR43559:SF2">
    <property type="entry name" value="HOMOLOG OF SLSA IN STM"/>
    <property type="match status" value="1"/>
</dbReference>